<dbReference type="GO" id="GO:0102193">
    <property type="term" value="F:protein-ribulosamine 3-kinase activity"/>
    <property type="evidence" value="ECO:0007669"/>
    <property type="project" value="UniProtKB-EC"/>
</dbReference>
<sequence length="357" mass="40055">MTVEHNHRAEYQLPPSILQYLPIAGSKVVDATQHGQSHYGRTARLTIQLPSGLFTSYFLKILEGELGMITCRGEYESLKSIYSVCAHAPAPLGWGSYLEDNIDYSYLLVEFLAIQKQPADAKDLAASLAELHLKSQSPTGKFGFHVPTCHTRNVQAVDLWTDSWCELFSSHLSRIISHAKTAFKWPEFDHLGKLVLSKIVPALLLPLQTDGRSIKPCLVHGDCWDGNTASGEDGRAFFFDVASFYAHNEYDLGNWRAPRHAVSDSAYTDAYKALIPVSEPVIISQVEDWNSRNLLYSLTWNICNALFVPHSTQKPQVFKDMIVLCERVCPDDLDNLLSAWDKAKGIITDPPIFDRED</sequence>
<organism evidence="3 4">
    <name type="scientific">Penicillium nalgiovense</name>
    <dbReference type="NCBI Taxonomy" id="60175"/>
    <lineage>
        <taxon>Eukaryota</taxon>
        <taxon>Fungi</taxon>
        <taxon>Dikarya</taxon>
        <taxon>Ascomycota</taxon>
        <taxon>Pezizomycotina</taxon>
        <taxon>Eurotiomycetes</taxon>
        <taxon>Eurotiomycetidae</taxon>
        <taxon>Eurotiales</taxon>
        <taxon>Aspergillaceae</taxon>
        <taxon>Penicillium</taxon>
    </lineage>
</organism>
<evidence type="ECO:0000313" key="4">
    <source>
        <dbReference type="Proteomes" id="UP000191691"/>
    </source>
</evidence>
<proteinExistence type="predicted"/>
<evidence type="ECO:0000256" key="1">
    <source>
        <dbReference type="ARBA" id="ARBA00011961"/>
    </source>
</evidence>
<evidence type="ECO:0000313" key="3">
    <source>
        <dbReference type="EMBL" id="OQE68836.1"/>
    </source>
</evidence>
<dbReference type="OMA" id="CWDGNTA"/>
<protein>
    <recommendedName>
        <fullName evidence="1">protein-ribulosamine 3-kinase</fullName>
        <ecNumber evidence="1">2.7.1.172</ecNumber>
    </recommendedName>
</protein>
<name>A0A1V6X149_PENNA</name>
<dbReference type="Pfam" id="PF03881">
    <property type="entry name" value="Fructosamin_kin"/>
    <property type="match status" value="1"/>
</dbReference>
<dbReference type="PANTHER" id="PTHR12149">
    <property type="entry name" value="FRUCTOSAMINE 3 KINASE-RELATED PROTEIN"/>
    <property type="match status" value="1"/>
</dbReference>
<dbReference type="EC" id="2.7.1.172" evidence="1"/>
<dbReference type="PANTHER" id="PTHR12149:SF8">
    <property type="entry name" value="PROTEIN-RIBULOSAMINE 3-KINASE"/>
    <property type="match status" value="1"/>
</dbReference>
<dbReference type="Proteomes" id="UP000191691">
    <property type="component" value="Unassembled WGS sequence"/>
</dbReference>
<reference evidence="4" key="1">
    <citation type="journal article" date="2017" name="Nat. Microbiol.">
        <title>Global analysis of biosynthetic gene clusters reveals vast potential of secondary metabolite production in Penicillium species.</title>
        <authorList>
            <person name="Nielsen J.C."/>
            <person name="Grijseels S."/>
            <person name="Prigent S."/>
            <person name="Ji B."/>
            <person name="Dainat J."/>
            <person name="Nielsen K.F."/>
            <person name="Frisvad J.C."/>
            <person name="Workman M."/>
            <person name="Nielsen J."/>
        </authorList>
    </citation>
    <scope>NUCLEOTIDE SEQUENCE [LARGE SCALE GENOMIC DNA]</scope>
    <source>
        <strain evidence="4">IBT 13039</strain>
    </source>
</reference>
<dbReference type="InterPro" id="IPR016477">
    <property type="entry name" value="Fructo-/Ketosamine-3-kinase"/>
</dbReference>
<comment type="caution">
    <text evidence="3">The sequence shown here is derived from an EMBL/GenBank/DDBJ whole genome shotgun (WGS) entry which is preliminary data.</text>
</comment>
<keyword evidence="4" id="KW-1185">Reference proteome</keyword>
<dbReference type="Gene3D" id="3.90.1200.10">
    <property type="match status" value="1"/>
</dbReference>
<dbReference type="AlphaFoldDB" id="A0A1V6X149"/>
<comment type="catalytic activity">
    <reaction evidence="2">
        <text>N(6)-D-ribulosyl-L-lysyl-[protein] + ATP = N(6)-(3-O-phospho-D-ribulosyl)-L-lysyl-[protein] + ADP + H(+)</text>
        <dbReference type="Rhea" id="RHEA:48432"/>
        <dbReference type="Rhea" id="RHEA-COMP:12103"/>
        <dbReference type="Rhea" id="RHEA-COMP:12104"/>
        <dbReference type="ChEBI" id="CHEBI:15378"/>
        <dbReference type="ChEBI" id="CHEBI:30616"/>
        <dbReference type="ChEBI" id="CHEBI:90418"/>
        <dbReference type="ChEBI" id="CHEBI:90420"/>
        <dbReference type="ChEBI" id="CHEBI:456216"/>
        <dbReference type="EC" id="2.7.1.172"/>
    </reaction>
    <physiologicalReaction direction="left-to-right" evidence="2">
        <dbReference type="Rhea" id="RHEA:48433"/>
    </physiologicalReaction>
</comment>
<dbReference type="EMBL" id="MOOB01000144">
    <property type="protein sequence ID" value="OQE68836.1"/>
    <property type="molecule type" value="Genomic_DNA"/>
</dbReference>
<dbReference type="SUPFAM" id="SSF56112">
    <property type="entry name" value="Protein kinase-like (PK-like)"/>
    <property type="match status" value="1"/>
</dbReference>
<evidence type="ECO:0000256" key="2">
    <source>
        <dbReference type="ARBA" id="ARBA00048655"/>
    </source>
</evidence>
<gene>
    <name evidence="3" type="ORF">PENNAL_c0144G02631</name>
</gene>
<accession>A0A1V6X149</accession>
<dbReference type="InterPro" id="IPR011009">
    <property type="entry name" value="Kinase-like_dom_sf"/>
</dbReference>